<dbReference type="EMBL" id="BMAT01009605">
    <property type="protein sequence ID" value="GFS09620.1"/>
    <property type="molecule type" value="Genomic_DNA"/>
</dbReference>
<proteinExistence type="predicted"/>
<gene>
    <name evidence="2" type="ORF">ElyMa_004787200</name>
</gene>
<evidence type="ECO:0000313" key="2">
    <source>
        <dbReference type="EMBL" id="GFS09620.1"/>
    </source>
</evidence>
<feature type="region of interest" description="Disordered" evidence="1">
    <location>
        <begin position="1"/>
        <end position="55"/>
    </location>
</feature>
<keyword evidence="3" id="KW-1185">Reference proteome</keyword>
<feature type="compositionally biased region" description="Basic and acidic residues" evidence="1">
    <location>
        <begin position="32"/>
        <end position="43"/>
    </location>
</feature>
<evidence type="ECO:0000256" key="1">
    <source>
        <dbReference type="SAM" id="MobiDB-lite"/>
    </source>
</evidence>
<dbReference type="Proteomes" id="UP000762676">
    <property type="component" value="Unassembled WGS sequence"/>
</dbReference>
<accession>A0AAV4IJ94</accession>
<organism evidence="2 3">
    <name type="scientific">Elysia marginata</name>
    <dbReference type="NCBI Taxonomy" id="1093978"/>
    <lineage>
        <taxon>Eukaryota</taxon>
        <taxon>Metazoa</taxon>
        <taxon>Spiralia</taxon>
        <taxon>Lophotrochozoa</taxon>
        <taxon>Mollusca</taxon>
        <taxon>Gastropoda</taxon>
        <taxon>Heterobranchia</taxon>
        <taxon>Euthyneura</taxon>
        <taxon>Panpulmonata</taxon>
        <taxon>Sacoglossa</taxon>
        <taxon>Placobranchoidea</taxon>
        <taxon>Plakobranchidae</taxon>
        <taxon>Elysia</taxon>
    </lineage>
</organism>
<reference evidence="2 3" key="1">
    <citation type="journal article" date="2021" name="Elife">
        <title>Chloroplast acquisition without the gene transfer in kleptoplastic sea slugs, Plakobranchus ocellatus.</title>
        <authorList>
            <person name="Maeda T."/>
            <person name="Takahashi S."/>
            <person name="Yoshida T."/>
            <person name="Shimamura S."/>
            <person name="Takaki Y."/>
            <person name="Nagai Y."/>
            <person name="Toyoda A."/>
            <person name="Suzuki Y."/>
            <person name="Arimoto A."/>
            <person name="Ishii H."/>
            <person name="Satoh N."/>
            <person name="Nishiyama T."/>
            <person name="Hasebe M."/>
            <person name="Maruyama T."/>
            <person name="Minagawa J."/>
            <person name="Obokata J."/>
            <person name="Shigenobu S."/>
        </authorList>
    </citation>
    <scope>NUCLEOTIDE SEQUENCE [LARGE SCALE GENOMIC DNA]</scope>
</reference>
<evidence type="ECO:0000313" key="3">
    <source>
        <dbReference type="Proteomes" id="UP000762676"/>
    </source>
</evidence>
<feature type="compositionally biased region" description="Basic residues" evidence="1">
    <location>
        <begin position="13"/>
        <end position="25"/>
    </location>
</feature>
<protein>
    <submittedName>
        <fullName evidence="2">Uncharacterized protein</fullName>
    </submittedName>
</protein>
<dbReference type="AlphaFoldDB" id="A0AAV4IJ94"/>
<name>A0AAV4IJ94_9GAST</name>
<comment type="caution">
    <text evidence="2">The sequence shown here is derived from an EMBL/GenBank/DDBJ whole genome shotgun (WGS) entry which is preliminary data.</text>
</comment>
<sequence length="82" mass="9395">MGYWLNFRSSCLRSKRKPRERKNNKRNTGQLKDPDTKEGEKKAGPASEYLEAKHGRRIKEMGDHLARVTEDCPEQSAMADGC</sequence>